<dbReference type="Pfam" id="PF02953">
    <property type="entry name" value="zf-Tim10_DDP"/>
    <property type="match status" value="1"/>
</dbReference>
<dbReference type="AlphaFoldDB" id="A0A2C6KH81"/>
<dbReference type="EMBL" id="MIGC01007176">
    <property type="protein sequence ID" value="PHJ15845.1"/>
    <property type="molecule type" value="Genomic_DNA"/>
</dbReference>
<keyword evidence="1" id="KW-0811">Translocation</keyword>
<evidence type="ECO:0000259" key="3">
    <source>
        <dbReference type="Pfam" id="PF02953"/>
    </source>
</evidence>
<comment type="subcellular location">
    <subcellularLocation>
        <location evidence="1">Mitochondrion inner membrane</location>
        <topology evidence="1">Peripheral membrane protein</topology>
        <orientation evidence="1">Intermembrane side</orientation>
    </subcellularLocation>
</comment>
<dbReference type="InterPro" id="IPR035427">
    <property type="entry name" value="Tim10-like_dom_sf"/>
</dbReference>
<dbReference type="OrthoDB" id="332347at2759"/>
<dbReference type="Proteomes" id="UP000221165">
    <property type="component" value="Unassembled WGS sequence"/>
</dbReference>
<comment type="caution">
    <text evidence="4">The sequence shown here is derived from an EMBL/GenBank/DDBJ whole genome shotgun (WGS) entry which is preliminary data.</text>
</comment>
<feature type="non-terminal residue" evidence="4">
    <location>
        <position position="82"/>
    </location>
</feature>
<name>A0A2C6KH81_9APIC</name>
<accession>A0A2C6KH81</accession>
<sequence length="82" mass="8695">MGSAISSRLSASSSSSSSPCPSSSSSRNEITPQVVAVAELEGFADVVTRCVKSCYVRCLHLHADSSLDISEMSCTDRCVEKY</sequence>
<protein>
    <recommendedName>
        <fullName evidence="1">Mitochondrial import inner membrane translocase subunit</fullName>
    </recommendedName>
</protein>
<dbReference type="InterPro" id="IPR004217">
    <property type="entry name" value="Tim10-like"/>
</dbReference>
<proteinExistence type="inferred from homology"/>
<keyword evidence="1" id="KW-1015">Disulfide bond</keyword>
<feature type="compositionally biased region" description="Low complexity" evidence="2">
    <location>
        <begin position="1"/>
        <end position="27"/>
    </location>
</feature>
<keyword evidence="1" id="KW-0813">Transport</keyword>
<comment type="subunit">
    <text evidence="1">Heterohexamer.</text>
</comment>
<dbReference type="GO" id="GO:0005743">
    <property type="term" value="C:mitochondrial inner membrane"/>
    <property type="evidence" value="ECO:0007669"/>
    <property type="project" value="UniProtKB-SubCell"/>
</dbReference>
<feature type="domain" description="Tim10-like" evidence="3">
    <location>
        <begin position="34"/>
        <end position="82"/>
    </location>
</feature>
<comment type="function">
    <text evidence="1">Mitochondrial intermembrane chaperone that participates in the import and insertion of some multi-pass transmembrane proteins into the mitochondrial inner membrane. Also required for the transfer of beta-barrel precursors from the TOM complex to the sorting and assembly machinery (SAM complex) of the outer membrane. Acts as a chaperone-like protein that protects the hydrophobic precursors from aggregation and guide them through the mitochondrial intermembrane space.</text>
</comment>
<dbReference type="SUPFAM" id="SSF144122">
    <property type="entry name" value="Tim10-like"/>
    <property type="match status" value="1"/>
</dbReference>
<feature type="region of interest" description="Disordered" evidence="2">
    <location>
        <begin position="1"/>
        <end position="29"/>
    </location>
</feature>
<dbReference type="Gene3D" id="1.10.287.810">
    <property type="entry name" value="Mitochondrial import inner membrane translocase subunit tim13 like domains"/>
    <property type="match status" value="1"/>
</dbReference>
<keyword evidence="1" id="KW-0999">Mitochondrion inner membrane</keyword>
<dbReference type="RefSeq" id="XP_067917577.1">
    <property type="nucleotide sequence ID" value="XM_068070447.1"/>
</dbReference>
<keyword evidence="1" id="KW-0472">Membrane</keyword>
<gene>
    <name evidence="4" type="ORF">CSUI_010342</name>
</gene>
<evidence type="ECO:0000256" key="2">
    <source>
        <dbReference type="SAM" id="MobiDB-lite"/>
    </source>
</evidence>
<organism evidence="4 5">
    <name type="scientific">Cystoisospora suis</name>
    <dbReference type="NCBI Taxonomy" id="483139"/>
    <lineage>
        <taxon>Eukaryota</taxon>
        <taxon>Sar</taxon>
        <taxon>Alveolata</taxon>
        <taxon>Apicomplexa</taxon>
        <taxon>Conoidasida</taxon>
        <taxon>Coccidia</taxon>
        <taxon>Eucoccidiorida</taxon>
        <taxon>Eimeriorina</taxon>
        <taxon>Sarcocystidae</taxon>
        <taxon>Cystoisospora</taxon>
    </lineage>
</organism>
<comment type="similarity">
    <text evidence="1">Belongs to the small Tim family.</text>
</comment>
<dbReference type="VEuPathDB" id="ToxoDB:CSUI_010342"/>
<evidence type="ECO:0000256" key="1">
    <source>
        <dbReference type="RuleBase" id="RU367043"/>
    </source>
</evidence>
<keyword evidence="5" id="KW-1185">Reference proteome</keyword>
<dbReference type="GO" id="GO:0015031">
    <property type="term" value="P:protein transport"/>
    <property type="evidence" value="ECO:0007669"/>
    <property type="project" value="UniProtKB-KW"/>
</dbReference>
<keyword evidence="1" id="KW-0143">Chaperone</keyword>
<dbReference type="GeneID" id="94433658"/>
<reference evidence="4 5" key="1">
    <citation type="journal article" date="2017" name="Int. J. Parasitol.">
        <title>The genome of the protozoan parasite Cystoisospora suis and a reverse vaccinology approach to identify vaccine candidates.</title>
        <authorList>
            <person name="Palmieri N."/>
            <person name="Shrestha A."/>
            <person name="Ruttkowski B."/>
            <person name="Beck T."/>
            <person name="Vogl C."/>
            <person name="Tomley F."/>
            <person name="Blake D.P."/>
            <person name="Joachim A."/>
        </authorList>
    </citation>
    <scope>NUCLEOTIDE SEQUENCE [LARGE SCALE GENOMIC DNA]</scope>
    <source>
        <strain evidence="4 5">Wien I</strain>
    </source>
</reference>
<comment type="domain">
    <text evidence="1">The twin CX3C motif contains 4 conserved Cys residues that form 2 disulfide bonds in the mitochondrial intermembrane space.</text>
</comment>
<keyword evidence="1" id="KW-0653">Protein transport</keyword>
<evidence type="ECO:0000313" key="4">
    <source>
        <dbReference type="EMBL" id="PHJ15845.1"/>
    </source>
</evidence>
<evidence type="ECO:0000313" key="5">
    <source>
        <dbReference type="Proteomes" id="UP000221165"/>
    </source>
</evidence>
<keyword evidence="1" id="KW-0496">Mitochondrion</keyword>